<dbReference type="AlphaFoldDB" id="A0A5J5A871"/>
<name>A0A5J5A871_9ASTE</name>
<protein>
    <submittedName>
        <fullName evidence="2">Uncharacterized protein</fullName>
    </submittedName>
</protein>
<feature type="region of interest" description="Disordered" evidence="1">
    <location>
        <begin position="46"/>
        <end position="72"/>
    </location>
</feature>
<reference evidence="2 3" key="1">
    <citation type="submission" date="2019-09" db="EMBL/GenBank/DDBJ databases">
        <title>A chromosome-level genome assembly of the Chinese tupelo Nyssa sinensis.</title>
        <authorList>
            <person name="Yang X."/>
            <person name="Kang M."/>
            <person name="Yang Y."/>
            <person name="Xiong H."/>
            <person name="Wang M."/>
            <person name="Zhang Z."/>
            <person name="Wang Z."/>
            <person name="Wu H."/>
            <person name="Ma T."/>
            <person name="Liu J."/>
            <person name="Xi Z."/>
        </authorList>
    </citation>
    <scope>NUCLEOTIDE SEQUENCE [LARGE SCALE GENOMIC DNA]</scope>
    <source>
        <strain evidence="2">J267</strain>
        <tissue evidence="2">Leaf</tissue>
    </source>
</reference>
<proteinExistence type="predicted"/>
<evidence type="ECO:0000313" key="3">
    <source>
        <dbReference type="Proteomes" id="UP000325577"/>
    </source>
</evidence>
<dbReference type="Proteomes" id="UP000325577">
    <property type="component" value="Linkage Group LG3"/>
</dbReference>
<dbReference type="EMBL" id="CM018046">
    <property type="protein sequence ID" value="KAA8526052.1"/>
    <property type="molecule type" value="Genomic_DNA"/>
</dbReference>
<evidence type="ECO:0000256" key="1">
    <source>
        <dbReference type="SAM" id="MobiDB-lite"/>
    </source>
</evidence>
<gene>
    <name evidence="2" type="ORF">F0562_007848</name>
</gene>
<evidence type="ECO:0000313" key="2">
    <source>
        <dbReference type="EMBL" id="KAA8526052.1"/>
    </source>
</evidence>
<keyword evidence="3" id="KW-1185">Reference proteome</keyword>
<organism evidence="2 3">
    <name type="scientific">Nyssa sinensis</name>
    <dbReference type="NCBI Taxonomy" id="561372"/>
    <lineage>
        <taxon>Eukaryota</taxon>
        <taxon>Viridiplantae</taxon>
        <taxon>Streptophyta</taxon>
        <taxon>Embryophyta</taxon>
        <taxon>Tracheophyta</taxon>
        <taxon>Spermatophyta</taxon>
        <taxon>Magnoliopsida</taxon>
        <taxon>eudicotyledons</taxon>
        <taxon>Gunneridae</taxon>
        <taxon>Pentapetalae</taxon>
        <taxon>asterids</taxon>
        <taxon>Cornales</taxon>
        <taxon>Nyssaceae</taxon>
        <taxon>Nyssa</taxon>
    </lineage>
</organism>
<accession>A0A5J5A871</accession>
<sequence>MDKPINSAALMNAFDSANVKKSGAVKRSVSLRQFMRSSGLIQKFRRSEWKQHNSESQYSRPVWDQEPTIEDS</sequence>